<dbReference type="Proteomes" id="UP001596379">
    <property type="component" value="Unassembled WGS sequence"/>
</dbReference>
<evidence type="ECO:0000313" key="1">
    <source>
        <dbReference type="EMBL" id="MFC7297734.1"/>
    </source>
</evidence>
<accession>A0ABW2J2K4</accession>
<name>A0ABW2J2K4_9BURK</name>
<dbReference type="EMBL" id="JBHTCC010000001">
    <property type="protein sequence ID" value="MFC7297734.1"/>
    <property type="molecule type" value="Genomic_DNA"/>
</dbReference>
<evidence type="ECO:0000313" key="2">
    <source>
        <dbReference type="Proteomes" id="UP001596379"/>
    </source>
</evidence>
<protein>
    <recommendedName>
        <fullName evidence="3">Transposase</fullName>
    </recommendedName>
</protein>
<keyword evidence="2" id="KW-1185">Reference proteome</keyword>
<reference evidence="2" key="1">
    <citation type="journal article" date="2019" name="Int. J. Syst. Evol. Microbiol.">
        <title>The Global Catalogue of Microorganisms (GCM) 10K type strain sequencing project: providing services to taxonomists for standard genome sequencing and annotation.</title>
        <authorList>
            <consortium name="The Broad Institute Genomics Platform"/>
            <consortium name="The Broad Institute Genome Sequencing Center for Infectious Disease"/>
            <person name="Wu L."/>
            <person name="Ma J."/>
        </authorList>
    </citation>
    <scope>NUCLEOTIDE SEQUENCE [LARGE SCALE GENOMIC DNA]</scope>
    <source>
        <strain evidence="2">CCUG 36956</strain>
    </source>
</reference>
<gene>
    <name evidence="1" type="ORF">ACFQO0_04715</name>
</gene>
<organism evidence="1 2">
    <name type="scientific">Herminiimonas aquatilis</name>
    <dbReference type="NCBI Taxonomy" id="345342"/>
    <lineage>
        <taxon>Bacteria</taxon>
        <taxon>Pseudomonadati</taxon>
        <taxon>Pseudomonadota</taxon>
        <taxon>Betaproteobacteria</taxon>
        <taxon>Burkholderiales</taxon>
        <taxon>Oxalobacteraceae</taxon>
        <taxon>Herminiimonas</taxon>
    </lineage>
</organism>
<sequence length="56" mass="6268">MPDSYHFSFISLAGIIRVSIEKARVGKGLRSLMHVGYGLLGKRKCAQQLLAERAFF</sequence>
<dbReference type="RefSeq" id="WP_382232872.1">
    <property type="nucleotide sequence ID" value="NZ_JBHTCC010000001.1"/>
</dbReference>
<comment type="caution">
    <text evidence="1">The sequence shown here is derived from an EMBL/GenBank/DDBJ whole genome shotgun (WGS) entry which is preliminary data.</text>
</comment>
<evidence type="ECO:0008006" key="3">
    <source>
        <dbReference type="Google" id="ProtNLM"/>
    </source>
</evidence>
<proteinExistence type="predicted"/>